<dbReference type="InterPro" id="IPR035892">
    <property type="entry name" value="C2_domain_sf"/>
</dbReference>
<feature type="compositionally biased region" description="Basic and acidic residues" evidence="3">
    <location>
        <begin position="81"/>
        <end position="107"/>
    </location>
</feature>
<feature type="compositionally biased region" description="Basic and acidic residues" evidence="3">
    <location>
        <begin position="326"/>
        <end position="339"/>
    </location>
</feature>
<feature type="compositionally biased region" description="Acidic residues" evidence="3">
    <location>
        <begin position="538"/>
        <end position="552"/>
    </location>
</feature>
<feature type="compositionally biased region" description="Basic and acidic residues" evidence="3">
    <location>
        <begin position="360"/>
        <end position="378"/>
    </location>
</feature>
<feature type="compositionally biased region" description="Basic and acidic residues" evidence="3">
    <location>
        <begin position="436"/>
        <end position="471"/>
    </location>
</feature>
<dbReference type="PANTHER" id="PTHR45911">
    <property type="entry name" value="C2 DOMAIN-CONTAINING PROTEIN"/>
    <property type="match status" value="1"/>
</dbReference>
<dbReference type="AlphaFoldDB" id="A0A5J4WHH8"/>
<name>A0A5J4WHH8_9EUKA</name>
<evidence type="ECO:0000313" key="6">
    <source>
        <dbReference type="Proteomes" id="UP000324800"/>
    </source>
</evidence>
<sequence length="579" mass="67562">ALKKEQKKKIKKEKEKQKQNVDQNDDSKQKDNQQQDPAVVSREFKPAETEQEQDIEPVKERGGFTLQDQDQEQKPDDEEDIKVIDRGEVYQRYLDQIKKEEEEKEQQQDPAVVTREFKPEITEQEQEQQEPIKERGGFSLQGEQPQEEEEIKIIDRGEVYQRYLDQKKQEEEQPQEDLHEDHSIVARGFPPPIKQEKEDYQHVKGKVLITLQKLTNITASDINGKSDPYVIFKLGDQEYKSKTISNSLNPEYNESFEFRYDPDATTEKQLRIEVYDYDRLNKDDFLGSTFVKFGKYPDNQQDIELNIVGTDKKNAGKAYLSIKFEKEQEQDQEPIKERGGFNLQDQEQEQKSEEEQDIQVIDRGEVYQRYIDQKKKDEEEQQEKEDEVNQVQKQPQEIVENKTPDNFHPDQEKLVRMRTHEVIIVPEEEDKEEDVDNKPTQDSEQGKDADADDQSKEADADSNIDDKDKNKFGSTRHSQGDFAPIDETQETEAPTEQPAKEEEQEQQQEKQQQEQQAPQTDAPQEEVTEPQAGNDTWNDSEPEPDVDQEAEAVVDANDNADGGSDQNKYEQDEQQPGED</sequence>
<feature type="region of interest" description="Disordered" evidence="3">
    <location>
        <begin position="1"/>
        <end position="192"/>
    </location>
</feature>
<feature type="compositionally biased region" description="Low complexity" evidence="3">
    <location>
        <begin position="553"/>
        <end position="563"/>
    </location>
</feature>
<feature type="non-terminal residue" evidence="5">
    <location>
        <position position="1"/>
    </location>
</feature>
<feature type="compositionally biased region" description="Basic residues" evidence="3">
    <location>
        <begin position="1"/>
        <end position="11"/>
    </location>
</feature>
<dbReference type="PANTHER" id="PTHR45911:SF7">
    <property type="entry name" value="C2 DOMAIN-CONTAINING PROTEIN"/>
    <property type="match status" value="1"/>
</dbReference>
<gene>
    <name evidence="5" type="ORF">EZS28_010197</name>
</gene>
<feature type="region of interest" description="Disordered" evidence="3">
    <location>
        <begin position="326"/>
        <end position="579"/>
    </location>
</feature>
<dbReference type="PROSITE" id="PS50004">
    <property type="entry name" value="C2"/>
    <property type="match status" value="1"/>
</dbReference>
<keyword evidence="1" id="KW-0479">Metal-binding</keyword>
<feature type="domain" description="C2" evidence="4">
    <location>
        <begin position="186"/>
        <end position="307"/>
    </location>
</feature>
<dbReference type="Proteomes" id="UP000324800">
    <property type="component" value="Unassembled WGS sequence"/>
</dbReference>
<comment type="caution">
    <text evidence="5">The sequence shown here is derived from an EMBL/GenBank/DDBJ whole genome shotgun (WGS) entry which is preliminary data.</text>
</comment>
<feature type="compositionally biased region" description="Basic and acidic residues" evidence="3">
    <location>
        <begin position="399"/>
        <end position="421"/>
    </location>
</feature>
<evidence type="ECO:0000313" key="5">
    <source>
        <dbReference type="EMBL" id="KAA6394278.1"/>
    </source>
</evidence>
<dbReference type="GO" id="GO:0046872">
    <property type="term" value="F:metal ion binding"/>
    <property type="evidence" value="ECO:0007669"/>
    <property type="project" value="UniProtKB-KW"/>
</dbReference>
<evidence type="ECO:0000256" key="1">
    <source>
        <dbReference type="ARBA" id="ARBA00022723"/>
    </source>
</evidence>
<reference evidence="5 6" key="1">
    <citation type="submission" date="2019-03" db="EMBL/GenBank/DDBJ databases">
        <title>Single cell metagenomics reveals metabolic interactions within the superorganism composed of flagellate Streblomastix strix and complex community of Bacteroidetes bacteria on its surface.</title>
        <authorList>
            <person name="Treitli S.C."/>
            <person name="Kolisko M."/>
            <person name="Husnik F."/>
            <person name="Keeling P."/>
            <person name="Hampl V."/>
        </authorList>
    </citation>
    <scope>NUCLEOTIDE SEQUENCE [LARGE SCALE GENOMIC DNA]</scope>
    <source>
        <strain evidence="5">ST1C</strain>
    </source>
</reference>
<feature type="compositionally biased region" description="Low complexity" evidence="3">
    <location>
        <begin position="513"/>
        <end position="522"/>
    </location>
</feature>
<dbReference type="SMART" id="SM00239">
    <property type="entry name" value="C2"/>
    <property type="match status" value="1"/>
</dbReference>
<evidence type="ECO:0000256" key="3">
    <source>
        <dbReference type="SAM" id="MobiDB-lite"/>
    </source>
</evidence>
<protein>
    <recommendedName>
        <fullName evidence="4">C2 domain-containing protein</fullName>
    </recommendedName>
</protein>
<dbReference type="Gene3D" id="2.60.40.150">
    <property type="entry name" value="C2 domain"/>
    <property type="match status" value="1"/>
</dbReference>
<keyword evidence="2" id="KW-0106">Calcium</keyword>
<dbReference type="SUPFAM" id="SSF49562">
    <property type="entry name" value="C2 domain (Calcium/lipid-binding domain, CaLB)"/>
    <property type="match status" value="1"/>
</dbReference>
<feature type="compositionally biased region" description="Acidic residues" evidence="3">
    <location>
        <begin position="426"/>
        <end position="435"/>
    </location>
</feature>
<dbReference type="PRINTS" id="PR00360">
    <property type="entry name" value="C2DOMAIN"/>
</dbReference>
<dbReference type="OrthoDB" id="423283at2759"/>
<dbReference type="CDD" id="cd00030">
    <property type="entry name" value="C2"/>
    <property type="match status" value="1"/>
</dbReference>
<feature type="compositionally biased region" description="Basic and acidic residues" evidence="3">
    <location>
        <begin position="151"/>
        <end position="184"/>
    </location>
</feature>
<evidence type="ECO:0000256" key="2">
    <source>
        <dbReference type="ARBA" id="ARBA00022837"/>
    </source>
</evidence>
<accession>A0A5J4WHH8</accession>
<organism evidence="5 6">
    <name type="scientific">Streblomastix strix</name>
    <dbReference type="NCBI Taxonomy" id="222440"/>
    <lineage>
        <taxon>Eukaryota</taxon>
        <taxon>Metamonada</taxon>
        <taxon>Preaxostyla</taxon>
        <taxon>Oxymonadida</taxon>
        <taxon>Streblomastigidae</taxon>
        <taxon>Streblomastix</taxon>
    </lineage>
</organism>
<proteinExistence type="predicted"/>
<dbReference type="Pfam" id="PF00168">
    <property type="entry name" value="C2"/>
    <property type="match status" value="1"/>
</dbReference>
<dbReference type="EMBL" id="SNRW01001986">
    <property type="protein sequence ID" value="KAA6394278.1"/>
    <property type="molecule type" value="Genomic_DNA"/>
</dbReference>
<feature type="compositionally biased region" description="Basic and acidic residues" evidence="3">
    <location>
        <begin position="12"/>
        <end position="33"/>
    </location>
</feature>
<feature type="compositionally biased region" description="Acidic residues" evidence="3">
    <location>
        <begin position="379"/>
        <end position="388"/>
    </location>
</feature>
<dbReference type="InterPro" id="IPR000008">
    <property type="entry name" value="C2_dom"/>
</dbReference>
<evidence type="ECO:0000259" key="4">
    <source>
        <dbReference type="PROSITE" id="PS50004"/>
    </source>
</evidence>